<accession>A0A916RWR5</accession>
<protein>
    <recommendedName>
        <fullName evidence="6">TM2 domain-containing protein</fullName>
    </recommendedName>
</protein>
<comment type="caution">
    <text evidence="7">The sequence shown here is derived from an EMBL/GenBank/DDBJ whole genome shotgun (WGS) entry which is preliminary data.</text>
</comment>
<dbReference type="AlphaFoldDB" id="A0A916RWR5"/>
<evidence type="ECO:0000256" key="4">
    <source>
        <dbReference type="ARBA" id="ARBA00023136"/>
    </source>
</evidence>
<evidence type="ECO:0000313" key="8">
    <source>
        <dbReference type="Proteomes" id="UP000648801"/>
    </source>
</evidence>
<evidence type="ECO:0000313" key="7">
    <source>
        <dbReference type="EMBL" id="GGA72983.1"/>
    </source>
</evidence>
<dbReference type="EMBL" id="BMJB01000001">
    <property type="protein sequence ID" value="GGA72983.1"/>
    <property type="molecule type" value="Genomic_DNA"/>
</dbReference>
<evidence type="ECO:0000256" key="1">
    <source>
        <dbReference type="ARBA" id="ARBA00004141"/>
    </source>
</evidence>
<feature type="domain" description="TM2" evidence="6">
    <location>
        <begin position="33"/>
        <end position="78"/>
    </location>
</feature>
<evidence type="ECO:0000259" key="6">
    <source>
        <dbReference type="Pfam" id="PF05154"/>
    </source>
</evidence>
<reference evidence="7" key="2">
    <citation type="submission" date="2020-09" db="EMBL/GenBank/DDBJ databases">
        <authorList>
            <person name="Sun Q."/>
            <person name="Zhou Y."/>
        </authorList>
    </citation>
    <scope>NUCLEOTIDE SEQUENCE</scope>
    <source>
        <strain evidence="7">CGMCC 1.15447</strain>
    </source>
</reference>
<dbReference type="InterPro" id="IPR007829">
    <property type="entry name" value="TM2"/>
</dbReference>
<dbReference type="RefSeq" id="WP_229668940.1">
    <property type="nucleotide sequence ID" value="NZ_BMJB01000001.1"/>
</dbReference>
<comment type="subcellular location">
    <subcellularLocation>
        <location evidence="1">Membrane</location>
        <topology evidence="1">Multi-pass membrane protein</topology>
    </subcellularLocation>
</comment>
<feature type="transmembrane region" description="Helical" evidence="5">
    <location>
        <begin position="33"/>
        <end position="52"/>
    </location>
</feature>
<reference evidence="7" key="1">
    <citation type="journal article" date="2014" name="Int. J. Syst. Evol. Microbiol.">
        <title>Complete genome sequence of Corynebacterium casei LMG S-19264T (=DSM 44701T), isolated from a smear-ripened cheese.</title>
        <authorList>
            <consortium name="US DOE Joint Genome Institute (JGI-PGF)"/>
            <person name="Walter F."/>
            <person name="Albersmeier A."/>
            <person name="Kalinowski J."/>
            <person name="Ruckert C."/>
        </authorList>
    </citation>
    <scope>NUCLEOTIDE SEQUENCE</scope>
    <source>
        <strain evidence="7">CGMCC 1.15447</strain>
    </source>
</reference>
<keyword evidence="4 5" id="KW-0472">Membrane</keyword>
<organism evidence="7 8">
    <name type="scientific">Edaphobacter acidisoli</name>
    <dbReference type="NCBI Taxonomy" id="2040573"/>
    <lineage>
        <taxon>Bacteria</taxon>
        <taxon>Pseudomonadati</taxon>
        <taxon>Acidobacteriota</taxon>
        <taxon>Terriglobia</taxon>
        <taxon>Terriglobales</taxon>
        <taxon>Acidobacteriaceae</taxon>
        <taxon>Edaphobacter</taxon>
    </lineage>
</organism>
<name>A0A916RWR5_9BACT</name>
<dbReference type="Proteomes" id="UP000648801">
    <property type="component" value="Unassembled WGS sequence"/>
</dbReference>
<sequence>MMPFETAPYTNNMTPEQRDWFYAEYSRARRDEAIGVIFALFLGAFGAHHFYLRRTALGILYFAFFWTGITALISFVECFFMPGRVRDYNAEQAARIANHILGTSLSTNYCAACGVSKSLTAIFCPHCGAPGTTPAPIHPQTSL</sequence>
<proteinExistence type="predicted"/>
<dbReference type="Pfam" id="PF05154">
    <property type="entry name" value="TM2"/>
    <property type="match status" value="1"/>
</dbReference>
<gene>
    <name evidence="7" type="ORF">GCM10011507_25750</name>
</gene>
<evidence type="ECO:0000256" key="5">
    <source>
        <dbReference type="SAM" id="Phobius"/>
    </source>
</evidence>
<keyword evidence="8" id="KW-1185">Reference proteome</keyword>
<keyword evidence="3 5" id="KW-1133">Transmembrane helix</keyword>
<dbReference type="GO" id="GO:0016020">
    <property type="term" value="C:membrane"/>
    <property type="evidence" value="ECO:0007669"/>
    <property type="project" value="UniProtKB-SubCell"/>
</dbReference>
<feature type="transmembrane region" description="Helical" evidence="5">
    <location>
        <begin position="58"/>
        <end position="80"/>
    </location>
</feature>
<evidence type="ECO:0000256" key="2">
    <source>
        <dbReference type="ARBA" id="ARBA00022692"/>
    </source>
</evidence>
<evidence type="ECO:0000256" key="3">
    <source>
        <dbReference type="ARBA" id="ARBA00022989"/>
    </source>
</evidence>
<keyword evidence="2 5" id="KW-0812">Transmembrane</keyword>